<sequence length="426" mass="47191">MTITLAFLVFSLFAVLVNVTLILRPIERQAADDLAALIELSTKTWVELPPDTRTDFEREMRKSHQLRIYEAEDEIAEYEDDKAYLIALVDSLENRIGKPVPLRKMDFSDDWLWVDIPIANRVLRIGFEAERMEVQIPLALVLIVVMGTLIVTLVSLVLVRRITKPLARLVEATKTLGQAQDHVQVPEEGPSELAELARGFNRMDTQVRELLANRTTLLAGVSHDLRTPIARVRLAVELLPSEQKSELEQGILDDLEEMDNLIGQAMEFARSLGSSKVMTVDVGALLLEIVGEYARGGHAVRLTAESGCVGELSSNALRRVTTNLLDNAVRYSHEQPVELSCESNAGSIIIRFADRGPGIPEAFRRVAFDPFWRMESSRNPSTGGSGLGLAVVKQLSDANGWEIELGESVIYGGLEVTLRLPLSTEG</sequence>
<feature type="domain" description="HAMP" evidence="13">
    <location>
        <begin position="160"/>
        <end position="212"/>
    </location>
</feature>
<evidence type="ECO:0000313" key="15">
    <source>
        <dbReference type="Proteomes" id="UP000254771"/>
    </source>
</evidence>
<keyword evidence="11" id="KW-0812">Transmembrane</keyword>
<dbReference type="InterPro" id="IPR004358">
    <property type="entry name" value="Sig_transdc_His_kin-like_C"/>
</dbReference>
<dbReference type="Gene3D" id="3.30.450.300">
    <property type="entry name" value="Sensor histidine kinase RisS, periplasmic domain"/>
    <property type="match status" value="1"/>
</dbReference>
<comment type="catalytic activity">
    <reaction evidence="1">
        <text>ATP + protein L-histidine = ADP + protein N-phospho-L-histidine.</text>
        <dbReference type="EC" id="2.7.13.3"/>
    </reaction>
</comment>
<dbReference type="InterPro" id="IPR003661">
    <property type="entry name" value="HisK_dim/P_dom"/>
</dbReference>
<keyword evidence="15" id="KW-1185">Reference proteome</keyword>
<dbReference type="PROSITE" id="PS50885">
    <property type="entry name" value="HAMP"/>
    <property type="match status" value="1"/>
</dbReference>
<gene>
    <name evidence="14" type="ORF">DIZ78_01310</name>
</gene>
<dbReference type="PANTHER" id="PTHR44936:SF10">
    <property type="entry name" value="SENSOR PROTEIN RSTB"/>
    <property type="match status" value="1"/>
</dbReference>
<evidence type="ECO:0000259" key="12">
    <source>
        <dbReference type="PROSITE" id="PS50109"/>
    </source>
</evidence>
<accession>A0A370DTN6</accession>
<dbReference type="GO" id="GO:0000155">
    <property type="term" value="F:phosphorelay sensor kinase activity"/>
    <property type="evidence" value="ECO:0007669"/>
    <property type="project" value="InterPro"/>
</dbReference>
<dbReference type="InterPro" id="IPR003594">
    <property type="entry name" value="HATPase_dom"/>
</dbReference>
<feature type="coiled-coil region" evidence="10">
    <location>
        <begin position="61"/>
        <end position="95"/>
    </location>
</feature>
<keyword evidence="8 14" id="KW-0418">Kinase</keyword>
<evidence type="ECO:0000256" key="10">
    <source>
        <dbReference type="SAM" id="Coils"/>
    </source>
</evidence>
<keyword evidence="7" id="KW-0547">Nucleotide-binding</keyword>
<feature type="domain" description="Histidine kinase" evidence="12">
    <location>
        <begin position="220"/>
        <end position="424"/>
    </location>
</feature>
<dbReference type="PANTHER" id="PTHR44936">
    <property type="entry name" value="SENSOR PROTEIN CREC"/>
    <property type="match status" value="1"/>
</dbReference>
<keyword evidence="10" id="KW-0175">Coiled coil</keyword>
<dbReference type="SUPFAM" id="SSF47384">
    <property type="entry name" value="Homodimeric domain of signal transducing histidine kinase"/>
    <property type="match status" value="1"/>
</dbReference>
<dbReference type="InterPro" id="IPR050980">
    <property type="entry name" value="2C_sensor_his_kinase"/>
</dbReference>
<keyword evidence="5" id="KW-0597">Phosphoprotein</keyword>
<keyword evidence="11" id="KW-0472">Membrane</keyword>
<dbReference type="PROSITE" id="PS50109">
    <property type="entry name" value="HIS_KIN"/>
    <property type="match status" value="1"/>
</dbReference>
<evidence type="ECO:0000256" key="11">
    <source>
        <dbReference type="SAM" id="Phobius"/>
    </source>
</evidence>
<keyword evidence="6" id="KW-0808">Transferase</keyword>
<dbReference type="EMBL" id="QFXE01000001">
    <property type="protein sequence ID" value="RDH88597.1"/>
    <property type="molecule type" value="Genomic_DNA"/>
</dbReference>
<evidence type="ECO:0000256" key="7">
    <source>
        <dbReference type="ARBA" id="ARBA00022741"/>
    </source>
</evidence>
<evidence type="ECO:0000256" key="2">
    <source>
        <dbReference type="ARBA" id="ARBA00004651"/>
    </source>
</evidence>
<dbReference type="CDD" id="cd06225">
    <property type="entry name" value="HAMP"/>
    <property type="match status" value="1"/>
</dbReference>
<evidence type="ECO:0000256" key="5">
    <source>
        <dbReference type="ARBA" id="ARBA00022553"/>
    </source>
</evidence>
<feature type="transmembrane region" description="Helical" evidence="11">
    <location>
        <begin position="138"/>
        <end position="159"/>
    </location>
</feature>
<keyword evidence="9" id="KW-0067">ATP-binding</keyword>
<evidence type="ECO:0000256" key="9">
    <source>
        <dbReference type="ARBA" id="ARBA00022840"/>
    </source>
</evidence>
<dbReference type="SUPFAM" id="SSF158472">
    <property type="entry name" value="HAMP domain-like"/>
    <property type="match status" value="1"/>
</dbReference>
<proteinExistence type="predicted"/>
<comment type="subcellular location">
    <subcellularLocation>
        <location evidence="2">Cell membrane</location>
        <topology evidence="2">Multi-pass membrane protein</topology>
    </subcellularLocation>
</comment>
<dbReference type="GO" id="GO:0005886">
    <property type="term" value="C:plasma membrane"/>
    <property type="evidence" value="ECO:0007669"/>
    <property type="project" value="UniProtKB-SubCell"/>
</dbReference>
<dbReference type="InterPro" id="IPR036097">
    <property type="entry name" value="HisK_dim/P_sf"/>
</dbReference>
<dbReference type="SUPFAM" id="SSF55874">
    <property type="entry name" value="ATPase domain of HSP90 chaperone/DNA topoisomerase II/histidine kinase"/>
    <property type="match status" value="1"/>
</dbReference>
<dbReference type="Gene3D" id="1.10.8.500">
    <property type="entry name" value="HAMP domain in histidine kinase"/>
    <property type="match status" value="1"/>
</dbReference>
<evidence type="ECO:0000256" key="4">
    <source>
        <dbReference type="ARBA" id="ARBA00022475"/>
    </source>
</evidence>
<dbReference type="CDD" id="cd00082">
    <property type="entry name" value="HisKA"/>
    <property type="match status" value="1"/>
</dbReference>
<dbReference type="InterPro" id="IPR038421">
    <property type="entry name" value="RisS_PPD_sf"/>
</dbReference>
<dbReference type="Pfam" id="PF00672">
    <property type="entry name" value="HAMP"/>
    <property type="match status" value="1"/>
</dbReference>
<dbReference type="SMART" id="SM00388">
    <property type="entry name" value="HisKA"/>
    <property type="match status" value="1"/>
</dbReference>
<dbReference type="Pfam" id="PF02518">
    <property type="entry name" value="HATPase_c"/>
    <property type="match status" value="1"/>
</dbReference>
<evidence type="ECO:0000256" key="1">
    <source>
        <dbReference type="ARBA" id="ARBA00000085"/>
    </source>
</evidence>
<organism evidence="14 15">
    <name type="scientific">endosymbiont of Escarpia spicata</name>
    <dbReference type="NCBI Taxonomy" id="2200908"/>
    <lineage>
        <taxon>Bacteria</taxon>
        <taxon>Pseudomonadati</taxon>
        <taxon>Pseudomonadota</taxon>
        <taxon>Gammaproteobacteria</taxon>
        <taxon>sulfur-oxidizing symbionts</taxon>
    </lineage>
</organism>
<dbReference type="Proteomes" id="UP000254771">
    <property type="component" value="Unassembled WGS sequence"/>
</dbReference>
<evidence type="ECO:0000259" key="13">
    <source>
        <dbReference type="PROSITE" id="PS50885"/>
    </source>
</evidence>
<dbReference type="SMART" id="SM00387">
    <property type="entry name" value="HATPase_c"/>
    <property type="match status" value="1"/>
</dbReference>
<dbReference type="SMART" id="SM00304">
    <property type="entry name" value="HAMP"/>
    <property type="match status" value="1"/>
</dbReference>
<dbReference type="Pfam" id="PF00512">
    <property type="entry name" value="HisKA"/>
    <property type="match status" value="1"/>
</dbReference>
<keyword evidence="11" id="KW-1133">Transmembrane helix</keyword>
<name>A0A370DTN6_9GAMM</name>
<dbReference type="PRINTS" id="PR00344">
    <property type="entry name" value="BCTRLSENSOR"/>
</dbReference>
<reference evidence="14 15" key="1">
    <citation type="journal article" date="2018" name="ISME J.">
        <title>Endosymbiont genomes yield clues of tubeworm success.</title>
        <authorList>
            <person name="Li Y."/>
            <person name="Liles M.R."/>
            <person name="Halanych K.M."/>
        </authorList>
    </citation>
    <scope>NUCLEOTIDE SEQUENCE [LARGE SCALE GENOMIC DNA]</scope>
    <source>
        <strain evidence="14">A1462</strain>
    </source>
</reference>
<keyword evidence="4" id="KW-1003">Cell membrane</keyword>
<evidence type="ECO:0000256" key="8">
    <source>
        <dbReference type="ARBA" id="ARBA00022777"/>
    </source>
</evidence>
<dbReference type="EC" id="2.7.13.3" evidence="3"/>
<dbReference type="InterPro" id="IPR036890">
    <property type="entry name" value="HATPase_C_sf"/>
</dbReference>
<dbReference type="Gene3D" id="3.30.565.10">
    <property type="entry name" value="Histidine kinase-like ATPase, C-terminal domain"/>
    <property type="match status" value="1"/>
</dbReference>
<dbReference type="AlphaFoldDB" id="A0A370DTN6"/>
<evidence type="ECO:0000313" key="14">
    <source>
        <dbReference type="EMBL" id="RDH88597.1"/>
    </source>
</evidence>
<dbReference type="Gene3D" id="1.10.287.130">
    <property type="match status" value="1"/>
</dbReference>
<dbReference type="InterPro" id="IPR003660">
    <property type="entry name" value="HAMP_dom"/>
</dbReference>
<comment type="caution">
    <text evidence="14">The sequence shown here is derived from an EMBL/GenBank/DDBJ whole genome shotgun (WGS) entry which is preliminary data.</text>
</comment>
<evidence type="ECO:0000256" key="3">
    <source>
        <dbReference type="ARBA" id="ARBA00012438"/>
    </source>
</evidence>
<evidence type="ECO:0000256" key="6">
    <source>
        <dbReference type="ARBA" id="ARBA00022679"/>
    </source>
</evidence>
<dbReference type="InterPro" id="IPR005467">
    <property type="entry name" value="His_kinase_dom"/>
</dbReference>
<dbReference type="GO" id="GO:0005524">
    <property type="term" value="F:ATP binding"/>
    <property type="evidence" value="ECO:0007669"/>
    <property type="project" value="UniProtKB-KW"/>
</dbReference>
<protein>
    <recommendedName>
        <fullName evidence="3">histidine kinase</fullName>
        <ecNumber evidence="3">2.7.13.3</ecNumber>
    </recommendedName>
</protein>